<dbReference type="Gene3D" id="3.30.310.80">
    <property type="entry name" value="Kinase associated domain 1, KA1"/>
    <property type="match status" value="1"/>
</dbReference>
<organism evidence="2 3">
    <name type="scientific">Aromia moschata</name>
    <dbReference type="NCBI Taxonomy" id="1265417"/>
    <lineage>
        <taxon>Eukaryota</taxon>
        <taxon>Metazoa</taxon>
        <taxon>Ecdysozoa</taxon>
        <taxon>Arthropoda</taxon>
        <taxon>Hexapoda</taxon>
        <taxon>Insecta</taxon>
        <taxon>Pterygota</taxon>
        <taxon>Neoptera</taxon>
        <taxon>Endopterygota</taxon>
        <taxon>Coleoptera</taxon>
        <taxon>Polyphaga</taxon>
        <taxon>Cucujiformia</taxon>
        <taxon>Chrysomeloidea</taxon>
        <taxon>Cerambycidae</taxon>
        <taxon>Cerambycinae</taxon>
        <taxon>Callichromatini</taxon>
        <taxon>Aromia</taxon>
    </lineage>
</organism>
<keyword evidence="3" id="KW-1185">Reference proteome</keyword>
<dbReference type="AlphaFoldDB" id="A0AAV8XHG5"/>
<dbReference type="Proteomes" id="UP001162162">
    <property type="component" value="Unassembled WGS sequence"/>
</dbReference>
<feature type="region of interest" description="Disordered" evidence="1">
    <location>
        <begin position="14"/>
        <end position="43"/>
    </location>
</feature>
<sequence>MKFDFSYDSEIEAVDGSNEKPAKRWNSMVEAETKQKRDTPQVTLSQPVIAHRPSTIDQLVSELKTKREQVCFSQPTHYENLMIQFTESPITKDNFHNLSQRMTRFYVTTSYEKTLEALCSVLDSLHYTWTTDMSAAVTISTVDCMKNQLIFKANLFQMDGKILLDFRLSKGCGLEFKKKILKLKDRLCDIMDKPNS</sequence>
<protein>
    <submittedName>
        <fullName evidence="2">Uncharacterized protein</fullName>
    </submittedName>
</protein>
<comment type="caution">
    <text evidence="2">The sequence shown here is derived from an EMBL/GenBank/DDBJ whole genome shotgun (WGS) entry which is preliminary data.</text>
</comment>
<gene>
    <name evidence="2" type="ORF">NQ318_009860</name>
</gene>
<evidence type="ECO:0000313" key="3">
    <source>
        <dbReference type="Proteomes" id="UP001162162"/>
    </source>
</evidence>
<proteinExistence type="predicted"/>
<accession>A0AAV8XHG5</accession>
<evidence type="ECO:0000313" key="2">
    <source>
        <dbReference type="EMBL" id="KAJ8937908.1"/>
    </source>
</evidence>
<evidence type="ECO:0000256" key="1">
    <source>
        <dbReference type="SAM" id="MobiDB-lite"/>
    </source>
</evidence>
<dbReference type="EMBL" id="JAPWTK010000603">
    <property type="protein sequence ID" value="KAJ8937908.1"/>
    <property type="molecule type" value="Genomic_DNA"/>
</dbReference>
<name>A0AAV8XHG5_9CUCU</name>
<reference evidence="2" key="1">
    <citation type="journal article" date="2023" name="Insect Mol. Biol.">
        <title>Genome sequencing provides insights into the evolution of gene families encoding plant cell wall-degrading enzymes in longhorned beetles.</title>
        <authorList>
            <person name="Shin N.R."/>
            <person name="Okamura Y."/>
            <person name="Kirsch R."/>
            <person name="Pauchet Y."/>
        </authorList>
    </citation>
    <scope>NUCLEOTIDE SEQUENCE</scope>
    <source>
        <strain evidence="2">AMC_N1</strain>
    </source>
</reference>